<feature type="transmembrane region" description="Helical" evidence="1">
    <location>
        <begin position="39"/>
        <end position="57"/>
    </location>
</feature>
<feature type="transmembrane region" description="Helical" evidence="1">
    <location>
        <begin position="6"/>
        <end position="27"/>
    </location>
</feature>
<name>C7NUS4_HALUD</name>
<organism evidence="2 3">
    <name type="scientific">Halorhabdus utahensis (strain DSM 12940 / JCM 11049 / AX-2)</name>
    <dbReference type="NCBI Taxonomy" id="519442"/>
    <lineage>
        <taxon>Archaea</taxon>
        <taxon>Methanobacteriati</taxon>
        <taxon>Methanobacteriota</taxon>
        <taxon>Stenosarchaea group</taxon>
        <taxon>Halobacteria</taxon>
        <taxon>Halobacteriales</taxon>
        <taxon>Haloarculaceae</taxon>
        <taxon>Halorhabdus</taxon>
    </lineage>
</organism>
<dbReference type="eggNOG" id="arCOG06311">
    <property type="taxonomic scope" value="Archaea"/>
</dbReference>
<sequence length="502" mass="50883">MIAGIVVGLFYALIGAVMAFFLGSLVAEEGLSTMTQPRMVALAVLVIGTFIVAQRTVKRTGSLDAPGAVLTAASPAAVAVGVMGAEFGRALLFLGVPAGVTILAYGLGTGDPLAAVVLAAVALGVLAVVISVGFAAGMAARRVSMRSQFVTRHRGKLGVVGTFLAFGGYMFFLEGHALSRAIVDPLLGLPPAWLGDLALAGTPNVSASSGQLLGAVGVVVLGVPIGARAGVALSRRVWFGERVRPAERSGVTVAGTDLLGWLPDAHLPVATRAVVRKSVLRARRSPFIVQYALVPYFVLAMFGIQFAIQSGSIPSWLTHGMAVAGVVATGTAFALNPIGGEEGLLPITLTCGVDSRSFLAGLTVAGWVVGIPATVGGTILSGFLLGIPPMTIGSIVLVASGMALGAPGIAMFGGVVFPSIETQSLPGGSETVEPSTYAFLLFAVGLGIAALPVTVAWAVGTGPVVLVLAAVGSVGLAWLFGWAGFRYTVTQLDGYVPDPDLL</sequence>
<gene>
    <name evidence="2" type="ordered locus">Huta_0904</name>
</gene>
<evidence type="ECO:0000313" key="3">
    <source>
        <dbReference type="Proteomes" id="UP000002071"/>
    </source>
</evidence>
<feature type="transmembrane region" description="Helical" evidence="1">
    <location>
        <begin position="464"/>
        <end position="485"/>
    </location>
</feature>
<evidence type="ECO:0000256" key="1">
    <source>
        <dbReference type="SAM" id="Phobius"/>
    </source>
</evidence>
<feature type="transmembrane region" description="Helical" evidence="1">
    <location>
        <begin position="90"/>
        <end position="107"/>
    </location>
</feature>
<dbReference type="STRING" id="519442.Huta_0904"/>
<evidence type="ECO:0000313" key="2">
    <source>
        <dbReference type="EMBL" id="ACV11087.1"/>
    </source>
</evidence>
<feature type="transmembrane region" description="Helical" evidence="1">
    <location>
        <begin position="287"/>
        <end position="308"/>
    </location>
</feature>
<feature type="transmembrane region" description="Helical" evidence="1">
    <location>
        <begin position="113"/>
        <end position="136"/>
    </location>
</feature>
<feature type="transmembrane region" description="Helical" evidence="1">
    <location>
        <begin position="212"/>
        <end position="234"/>
    </location>
</feature>
<dbReference type="KEGG" id="hut:Huta_0904"/>
<dbReference type="AlphaFoldDB" id="C7NUS4"/>
<feature type="transmembrane region" description="Helical" evidence="1">
    <location>
        <begin position="157"/>
        <end position="178"/>
    </location>
</feature>
<keyword evidence="1" id="KW-0472">Membrane</keyword>
<protein>
    <submittedName>
        <fullName evidence="2">Uncharacterized protein</fullName>
    </submittedName>
</protein>
<dbReference type="Proteomes" id="UP000002071">
    <property type="component" value="Chromosome"/>
</dbReference>
<reference evidence="2 3" key="1">
    <citation type="journal article" date="2009" name="Stand. Genomic Sci.">
        <title>Complete genome sequence of Halorhabdus utahensis type strain (AX-2).</title>
        <authorList>
            <person name="Anderson I."/>
            <person name="Tindall B.J."/>
            <person name="Pomrenke H."/>
            <person name="Goker M."/>
            <person name="Lapidus A."/>
            <person name="Nolan M."/>
            <person name="Copeland A."/>
            <person name="Glavina Del Rio T."/>
            <person name="Chen F."/>
            <person name="Tice H."/>
            <person name="Cheng J.F."/>
            <person name="Lucas S."/>
            <person name="Chertkov O."/>
            <person name="Bruce D."/>
            <person name="Brettin T."/>
            <person name="Detter J.C."/>
            <person name="Han C."/>
            <person name="Goodwin L."/>
            <person name="Land M."/>
            <person name="Hauser L."/>
            <person name="Chang Y.J."/>
            <person name="Jeffries C.D."/>
            <person name="Pitluck S."/>
            <person name="Pati A."/>
            <person name="Mavromatis K."/>
            <person name="Ivanova N."/>
            <person name="Ovchinnikova G."/>
            <person name="Chen A."/>
            <person name="Palaniappan K."/>
            <person name="Chain P."/>
            <person name="Rohde M."/>
            <person name="Bristow J."/>
            <person name="Eisen J.A."/>
            <person name="Markowitz V."/>
            <person name="Hugenholtz P."/>
            <person name="Kyrpides N.C."/>
            <person name="Klenk H.P."/>
        </authorList>
    </citation>
    <scope>NUCLEOTIDE SEQUENCE [LARGE SCALE GENOMIC DNA]</scope>
    <source>
        <strain evidence="3">DSM 12940 / JCM 11049 / AX-2</strain>
    </source>
</reference>
<accession>C7NUS4</accession>
<keyword evidence="3" id="KW-1185">Reference proteome</keyword>
<proteinExistence type="predicted"/>
<feature type="transmembrane region" description="Helical" evidence="1">
    <location>
        <begin position="63"/>
        <end position="83"/>
    </location>
</feature>
<feature type="transmembrane region" description="Helical" evidence="1">
    <location>
        <begin position="364"/>
        <end position="387"/>
    </location>
</feature>
<dbReference type="EMBL" id="CP001687">
    <property type="protein sequence ID" value="ACV11087.1"/>
    <property type="molecule type" value="Genomic_DNA"/>
</dbReference>
<keyword evidence="1" id="KW-1133">Transmembrane helix</keyword>
<dbReference type="HOGENOM" id="CLU_034820_0_0_2"/>
<feature type="transmembrane region" description="Helical" evidence="1">
    <location>
        <begin position="437"/>
        <end position="457"/>
    </location>
</feature>
<feature type="transmembrane region" description="Helical" evidence="1">
    <location>
        <begin position="394"/>
        <end position="417"/>
    </location>
</feature>
<keyword evidence="1" id="KW-0812">Transmembrane</keyword>